<dbReference type="InterPro" id="IPR003591">
    <property type="entry name" value="Leu-rich_rpt_typical-subtyp"/>
</dbReference>
<keyword evidence="2 4" id="KW-0732">Signal</keyword>
<accession>A0AAV8WE91</accession>
<reference evidence="5 6" key="1">
    <citation type="journal article" date="2023" name="Insect Mol. Biol.">
        <title>Genome sequencing provides insights into the evolution of gene families encoding plant cell wall-degrading enzymes in longhorned beetles.</title>
        <authorList>
            <person name="Shin N.R."/>
            <person name="Okamura Y."/>
            <person name="Kirsch R."/>
            <person name="Pauchet Y."/>
        </authorList>
    </citation>
    <scope>NUCLEOTIDE SEQUENCE [LARGE SCALE GENOMIC DNA]</scope>
    <source>
        <strain evidence="5">EAD_L_NR</strain>
    </source>
</reference>
<dbReference type="PROSITE" id="PS51450">
    <property type="entry name" value="LRR"/>
    <property type="match status" value="6"/>
</dbReference>
<dbReference type="Proteomes" id="UP001159042">
    <property type="component" value="Unassembled WGS sequence"/>
</dbReference>
<dbReference type="AlphaFoldDB" id="A0AAV8WE91"/>
<dbReference type="Gene3D" id="3.80.10.10">
    <property type="entry name" value="Ribonuclease Inhibitor"/>
    <property type="match status" value="4"/>
</dbReference>
<evidence type="ECO:0000313" key="6">
    <source>
        <dbReference type="Proteomes" id="UP001159042"/>
    </source>
</evidence>
<feature type="chain" id="PRO_5044001199" evidence="4">
    <location>
        <begin position="21"/>
        <end position="1114"/>
    </location>
</feature>
<proteinExistence type="predicted"/>
<keyword evidence="3" id="KW-0677">Repeat</keyword>
<dbReference type="InterPro" id="IPR032675">
    <property type="entry name" value="LRR_dom_sf"/>
</dbReference>
<dbReference type="Pfam" id="PF13855">
    <property type="entry name" value="LRR_8"/>
    <property type="match status" value="5"/>
</dbReference>
<name>A0AAV8WE91_9CUCU</name>
<dbReference type="InterPro" id="IPR001611">
    <property type="entry name" value="Leu-rich_rpt"/>
</dbReference>
<dbReference type="SMART" id="SM00365">
    <property type="entry name" value="LRR_SD22"/>
    <property type="match status" value="7"/>
</dbReference>
<dbReference type="InterPro" id="IPR050328">
    <property type="entry name" value="Dev_Immune_Receptor"/>
</dbReference>
<evidence type="ECO:0000313" key="5">
    <source>
        <dbReference type="EMBL" id="KAJ8924838.1"/>
    </source>
</evidence>
<comment type="caution">
    <text evidence="5">The sequence shown here is derived from an EMBL/GenBank/DDBJ whole genome shotgun (WGS) entry which is preliminary data.</text>
</comment>
<gene>
    <name evidence="5" type="ORF">NQ315_000993</name>
</gene>
<evidence type="ECO:0000256" key="1">
    <source>
        <dbReference type="ARBA" id="ARBA00022614"/>
    </source>
</evidence>
<dbReference type="PROSITE" id="PS51257">
    <property type="entry name" value="PROKAR_LIPOPROTEIN"/>
    <property type="match status" value="1"/>
</dbReference>
<evidence type="ECO:0000256" key="3">
    <source>
        <dbReference type="ARBA" id="ARBA00022737"/>
    </source>
</evidence>
<keyword evidence="6" id="KW-1185">Reference proteome</keyword>
<dbReference type="SMART" id="SM00369">
    <property type="entry name" value="LRR_TYP"/>
    <property type="match status" value="19"/>
</dbReference>
<dbReference type="EMBL" id="JANEYG010000002">
    <property type="protein sequence ID" value="KAJ8924838.1"/>
    <property type="molecule type" value="Genomic_DNA"/>
</dbReference>
<evidence type="ECO:0000256" key="4">
    <source>
        <dbReference type="SAM" id="SignalP"/>
    </source>
</evidence>
<organism evidence="5 6">
    <name type="scientific">Exocentrus adspersus</name>
    <dbReference type="NCBI Taxonomy" id="1586481"/>
    <lineage>
        <taxon>Eukaryota</taxon>
        <taxon>Metazoa</taxon>
        <taxon>Ecdysozoa</taxon>
        <taxon>Arthropoda</taxon>
        <taxon>Hexapoda</taxon>
        <taxon>Insecta</taxon>
        <taxon>Pterygota</taxon>
        <taxon>Neoptera</taxon>
        <taxon>Endopterygota</taxon>
        <taxon>Coleoptera</taxon>
        <taxon>Polyphaga</taxon>
        <taxon>Cucujiformia</taxon>
        <taxon>Chrysomeloidea</taxon>
        <taxon>Cerambycidae</taxon>
        <taxon>Lamiinae</taxon>
        <taxon>Acanthocinini</taxon>
        <taxon>Exocentrus</taxon>
    </lineage>
</organism>
<evidence type="ECO:0000256" key="2">
    <source>
        <dbReference type="ARBA" id="ARBA00022729"/>
    </source>
</evidence>
<keyword evidence="1" id="KW-0433">Leucine-rich repeat</keyword>
<dbReference type="PANTHER" id="PTHR24373:SF275">
    <property type="entry name" value="TIR DOMAIN-CONTAINING PROTEIN"/>
    <property type="match status" value="1"/>
</dbReference>
<protein>
    <submittedName>
        <fullName evidence="5">Uncharacterized protein</fullName>
    </submittedName>
</protein>
<dbReference type="PANTHER" id="PTHR24373">
    <property type="entry name" value="SLIT RELATED LEUCINE-RICH REPEAT NEURONAL PROTEIN"/>
    <property type="match status" value="1"/>
</dbReference>
<dbReference type="SUPFAM" id="SSF52058">
    <property type="entry name" value="L domain-like"/>
    <property type="match status" value="3"/>
</dbReference>
<sequence length="1114" mass="125791">MKLFVCFSVFALQFVAFASCDSIDRQIRELASSDKRLRVAAKANITKSYEETRSELDRQLNETLIPSLDKVYEDIEDQIRSLTDLHYLGYNVTDCLNSTEPLSSFENITEKAINETSVVYQKIASNTRDAGLSNLAVIKRAVNITHVEGTECMKVEAPENCNRSLSVKLDNLILELPGLYEKEIERTTFGLIRVLIDYESRIQDYVEEAVNRAKPYLALLESCVSNIAVMYNFKHSLILVFIMYSKQDCSFNNSVFSCTQQEMDSVPYEFNLKKIPDAKVSSIEIALSSYPTIENFFLFMDRNSKEEISGIKINDCKVKQVNGNAFQEYTSLRVLDLSGNVIEDMGFVKYLPSSITVLNLSNNSFTYVDDVFSNLKNLQYVHLSFCKLTEMDFTVFKEVVSLELVNVSNNNIQSSVSKQFLKNIKCVDISYNDLTRNLNIPSFCLDFSHTNISGYNWYNISSNNVTVFVEKFYYVGNKNLSIRATNLNKDLTDVEISYLNVSEYKSNISDFDLKKVKVTKQLILKESKIPLLEKSVYDFKELFYDKNPDTIFDLSNNSIAEITGLYFENYDLGVLNLCYNNIKNLEPNTFYKARFGELLLCRCSIENIHADAFNEATIGKLNLSYNRLDKIIFLSNITSLVELDLSYNLIEFINANSFTGLNDLEIINLSNNLINALEAGTFNSNKLIEIDLSNNNLAVIKSLSFSDLPCLNKLLLSQNPVQTVETNSFKSLPTISVLNLSDMNIQNIQEASFTDLPGLKVIYLHNNKIKSLTALNGLNLETFEVTLQGFESNFNLPQLKILYITNSNIPVLTSAYFLGLYNLQELHLKDSVIHSLEPGCLKGLFQLQYLDPQVFHSVKVLKTNLFNDLKSLQQLDLSRLKITVIEPEAFLGLLKLEKLCLSYNNISELNDYVFVGLGNVVTLDLSENNVTKLYQKTFTGLDGLRELKLNGNNLYSIPLGSLQDLAGLEVLNLARNKITVLNVGTFTGLKNLKTLNLSGNSVVDLCPGVVFPLKNLQELYLDGNNLNELLEMQSGRKQNSIYSASNFEETVFEDAGNIVAGLLTRTCSCNNHQTSRVESNPCLDYAKANKEGRNSLLLTHTAALNLVLIFMGDY</sequence>
<feature type="signal peptide" evidence="4">
    <location>
        <begin position="1"/>
        <end position="20"/>
    </location>
</feature>